<reference evidence="1 2" key="1">
    <citation type="journal article" date="2017" name="BMC Genomics">
        <title>Genomic analysis of methanogenic archaea reveals a shift towards energy conservation.</title>
        <authorList>
            <person name="Gilmore S.P."/>
            <person name="Henske J.K."/>
            <person name="Sexton J.A."/>
            <person name="Solomon K.V."/>
            <person name="Seppala S."/>
            <person name="Yoo J.I."/>
            <person name="Huyett L.M."/>
            <person name="Pressman A."/>
            <person name="Cogan J.Z."/>
            <person name="Kivenson V."/>
            <person name="Peng X."/>
            <person name="Tan Y."/>
            <person name="Valentine D.L."/>
            <person name="O'Malley M.A."/>
        </authorList>
    </citation>
    <scope>NUCLEOTIDE SEQUENCE [LARGE SCALE GENOMIC DNA]</scope>
    <source>
        <strain evidence="1 2">M.o.H.</strain>
    </source>
</reference>
<dbReference type="InterPro" id="IPR011008">
    <property type="entry name" value="Dimeric_a/b-barrel"/>
</dbReference>
<dbReference type="Proteomes" id="UP000217784">
    <property type="component" value="Unassembled WGS sequence"/>
</dbReference>
<accession>A0A2A2H6V2</accession>
<keyword evidence="2" id="KW-1185">Reference proteome</keyword>
<protein>
    <submittedName>
        <fullName evidence="1">Uncharacterized protein</fullName>
    </submittedName>
</protein>
<evidence type="ECO:0000313" key="2">
    <source>
        <dbReference type="Proteomes" id="UP000217784"/>
    </source>
</evidence>
<sequence>MSLNPFSAFLKTVKYVLTRKIHFPKNCLHKTITMEDKQQFKVFRHAVMSTKLNGQNAAIFKVRFHLSGMSPEKNKPFSVIPMLFILGLPGFRAKLWTLNEKNGDFQGIYQWDSLKDAQNYANSFALNFMTSRSVPGSVSYQIIPNTSLKEYIESLRLS</sequence>
<gene>
    <name evidence="1" type="ORF">ASJ80_12080</name>
</gene>
<dbReference type="Gene3D" id="3.30.70.100">
    <property type="match status" value="1"/>
</dbReference>
<dbReference type="EMBL" id="LMVM01000012">
    <property type="protein sequence ID" value="PAV05034.1"/>
    <property type="molecule type" value="Genomic_DNA"/>
</dbReference>
<dbReference type="SUPFAM" id="SSF54909">
    <property type="entry name" value="Dimeric alpha+beta barrel"/>
    <property type="match status" value="1"/>
</dbReference>
<organism evidence="1 2">
    <name type="scientific">Methanobacterium bryantii</name>
    <dbReference type="NCBI Taxonomy" id="2161"/>
    <lineage>
        <taxon>Archaea</taxon>
        <taxon>Methanobacteriati</taxon>
        <taxon>Methanobacteriota</taxon>
        <taxon>Methanomada group</taxon>
        <taxon>Methanobacteria</taxon>
        <taxon>Methanobacteriales</taxon>
        <taxon>Methanobacteriaceae</taxon>
        <taxon>Methanobacterium</taxon>
    </lineage>
</organism>
<dbReference type="AlphaFoldDB" id="A0A2A2H6V2"/>
<dbReference type="OrthoDB" id="327172at2157"/>
<evidence type="ECO:0000313" key="1">
    <source>
        <dbReference type="EMBL" id="PAV05034.1"/>
    </source>
</evidence>
<dbReference type="RefSeq" id="WP_069584230.1">
    <property type="nucleotide sequence ID" value="NZ_LMVM01000012.1"/>
</dbReference>
<comment type="caution">
    <text evidence="1">The sequence shown here is derived from an EMBL/GenBank/DDBJ whole genome shotgun (WGS) entry which is preliminary data.</text>
</comment>
<proteinExistence type="predicted"/>
<name>A0A2A2H6V2_METBR</name>